<feature type="domain" description="RecC C-terminal" evidence="11">
    <location>
        <begin position="789"/>
        <end position="1020"/>
    </location>
</feature>
<evidence type="ECO:0000313" key="13">
    <source>
        <dbReference type="Proteomes" id="UP000305109"/>
    </source>
</evidence>
<dbReference type="Proteomes" id="UP000305109">
    <property type="component" value="Unassembled WGS sequence"/>
</dbReference>
<dbReference type="Pfam" id="PF17946">
    <property type="entry name" value="RecC_C"/>
    <property type="match status" value="1"/>
</dbReference>
<keyword evidence="4 10" id="KW-0378">Hydrolase</keyword>
<evidence type="ECO:0000256" key="9">
    <source>
        <dbReference type="ARBA" id="ARBA00023204"/>
    </source>
</evidence>
<evidence type="ECO:0000313" key="12">
    <source>
        <dbReference type="EMBL" id="TJZ75819.1"/>
    </source>
</evidence>
<keyword evidence="3 10" id="KW-0227">DNA damage</keyword>
<dbReference type="RefSeq" id="WP_136911384.1">
    <property type="nucleotide sequence ID" value="NZ_SUMD01000010.1"/>
</dbReference>
<evidence type="ECO:0000259" key="11">
    <source>
        <dbReference type="Pfam" id="PF17946"/>
    </source>
</evidence>
<keyword evidence="8 10" id="KW-0238">DNA-binding</keyword>
<name>A0ABY2RFW5_9NOCA</name>
<keyword evidence="7 10" id="KW-0067">ATP-binding</keyword>
<proteinExistence type="inferred from homology"/>
<dbReference type="Gene3D" id="3.40.50.10930">
    <property type="match status" value="1"/>
</dbReference>
<evidence type="ECO:0000256" key="4">
    <source>
        <dbReference type="ARBA" id="ARBA00022801"/>
    </source>
</evidence>
<evidence type="ECO:0000256" key="2">
    <source>
        <dbReference type="ARBA" id="ARBA00022741"/>
    </source>
</evidence>
<gene>
    <name evidence="10 12" type="primary">recC</name>
    <name evidence="12" type="ORF">FCG67_19730</name>
</gene>
<protein>
    <recommendedName>
        <fullName evidence="10">RecBCD enzyme subunit RecC</fullName>
    </recommendedName>
    <alternativeName>
        <fullName evidence="10">Exonuclease V subunit RecC</fullName>
        <shortName evidence="10">ExoV subunit RecC</shortName>
    </alternativeName>
    <alternativeName>
        <fullName evidence="10">Helicase/nuclease RecBCD subunit RecC</fullName>
    </alternativeName>
</protein>
<evidence type="ECO:0000256" key="6">
    <source>
        <dbReference type="ARBA" id="ARBA00022839"/>
    </source>
</evidence>
<dbReference type="SUPFAM" id="SSF52980">
    <property type="entry name" value="Restriction endonuclease-like"/>
    <property type="match status" value="1"/>
</dbReference>
<comment type="miscellaneous">
    <text evidence="10">In the RecBCD complex, RecB has a slow 3'-5' helicase, an exonuclease activity and loads RecA onto ssDNA, RecD has a fast 5'-3' helicase activity, while RecC stimulates the ATPase and processivity of the RecB helicase and contributes to recognition of the Chi site.</text>
</comment>
<dbReference type="InterPro" id="IPR006697">
    <property type="entry name" value="RecC"/>
</dbReference>
<sequence length="1094" mass="117659">MLTLHRAERSDTLAAALADVLRSPLADPFAREVIAVPAKGVERWLTQRLSATLGAVDGDGVAANIEFPSPIRLVDEAMAAATGMTADEDPWNPARLLWTLLGVIDDVLDEPWASVLARHLGNGTDDHRRGRRYGTAAHLTELFRSYGAQRPAMLVDWAAGRDTDGAGGPLDDDLHWQAELWRRLRGRVGTPSPAERLVAACARLRDEPSLVDLPDRLSVFGPTRLTTAQIDVLSAIATNRDVHLWVPHPSPGMWAALTGRTPAATRAEDDGALAVTHPLLAGLARDVRELQARLSRPGIEHAHHRAAPTPDTLLGRLQADIAADRTPDVGAAADGSVQVHSCHGPARQVEVLRETLLHLFQDDPTLEPRDVLVMCPDVETYAPLVRAAFGQESVGHPGHRLRVRLADRALHQTNPVLAVVATLLGLADGRVTASQVLDLAAAEPVRRRFRFTDDDLERLREWTTAAGARWGIGPLQRTDFGLGDFPQNTVRSALDRILLGAAADGASGEGANGQAQWLALSLPLDDVDSNDIDLTGRLAEFVDRLDVSLRGLRGPQPTDRWSAGLARALDLLVDVRERDAWQLGQAQRELAAAVEHGGDRELRLADVRAMLRARLAGRPTRANFRTGELTVCTMVPMRSVPHRVVVLLGLDDEVFPRGAGVDGDDVLARRPLPGERDPRSEDRQLLLDAVMSASERLVLFYTGADPVSGSRRPPAIPLSELCDVLDTMVGREDAALTRHPLQPFDARNFRPEGPFSFDAAALAGARAAQRPPEPEAAFLAEPLPPTAPGDVDLAELVAFLVHPTQAFLRQRLGLRVPELDEDIADALDLELDPLAKWDIGERMLATLLADDRDFAEGVADFRAAEWRRGTLPPFGLGDSALGEIEATVRSLAAAGRQPGGAETIDVDVDLGSGRRLTGTVGGVYGTVIARTTFSRLAAKHRLTAWAQLLAVAASAGPRENAWRAVTTGRGQYRRPTWQSTLTATEDALAQLVRLVELRDRGLQAPPPMATGASAAYAERRSGGASVEMAMEAAGKEWGGTFGDAADRHLGYVYGAAPALSVLAAAPDPLEGSVFGAVARELWDPLLAAETLGEP</sequence>
<dbReference type="InterPro" id="IPR013986">
    <property type="entry name" value="DExx_box_DNA_helicase_dom_sf"/>
</dbReference>
<evidence type="ECO:0000256" key="8">
    <source>
        <dbReference type="ARBA" id="ARBA00023125"/>
    </source>
</evidence>
<evidence type="ECO:0000256" key="3">
    <source>
        <dbReference type="ARBA" id="ARBA00022763"/>
    </source>
</evidence>
<accession>A0ABY2RFW5</accession>
<dbReference type="NCBIfam" id="TIGR01450">
    <property type="entry name" value="recC"/>
    <property type="match status" value="1"/>
</dbReference>
<comment type="caution">
    <text evidence="12">The sequence shown here is derived from an EMBL/GenBank/DDBJ whole genome shotgun (WGS) entry which is preliminary data.</text>
</comment>
<dbReference type="EMBL" id="SUMD01000010">
    <property type="protein sequence ID" value="TJZ75819.1"/>
    <property type="molecule type" value="Genomic_DNA"/>
</dbReference>
<comment type="function">
    <text evidence="10">A helicase/nuclease that prepares dsDNA breaks (DSB) for recombinational DNA repair. Binds to DSBs and unwinds DNA via a highly rapid and processive ATP-dependent bidirectional helicase activity. Unwinds dsDNA until it encounters a Chi (crossover hotspot instigator) sequence from the 3' direction. Cuts ssDNA a few nucleotides 3' to the Chi site. The properties and activities of the enzyme are changed at Chi. The Chi-altered holoenzyme produces a long 3'-ssDNA overhang and facilitates RecA-binding to the ssDNA for homologous DNA recombination and repair. Holoenzyme degrades any linearized DNA that is unable to undergo homologous recombination. In the holoenzyme this subunit recognizes the wild-type Chi sequence, and when added to isolated RecB increases its ATP-dependent helicase processivity.</text>
</comment>
<comment type="similarity">
    <text evidence="10">Belongs to the RecC family.</text>
</comment>
<dbReference type="Gene3D" id="3.40.50.300">
    <property type="entry name" value="P-loop containing nucleotide triphosphate hydrolases"/>
    <property type="match status" value="2"/>
</dbReference>
<dbReference type="PANTHER" id="PTHR30591:SF1">
    <property type="entry name" value="RECBCD ENZYME SUBUNIT RECC"/>
    <property type="match status" value="1"/>
</dbReference>
<keyword evidence="5 10" id="KW-0347">Helicase</keyword>
<organism evidence="12 13">
    <name type="scientific">Rhodococcus oryzae</name>
    <dbReference type="NCBI Taxonomy" id="2571143"/>
    <lineage>
        <taxon>Bacteria</taxon>
        <taxon>Bacillati</taxon>
        <taxon>Actinomycetota</taxon>
        <taxon>Actinomycetes</taxon>
        <taxon>Mycobacteriales</taxon>
        <taxon>Nocardiaceae</taxon>
        <taxon>Rhodococcus</taxon>
    </lineage>
</organism>
<keyword evidence="2 10" id="KW-0547">Nucleotide-binding</keyword>
<keyword evidence="13" id="KW-1185">Reference proteome</keyword>
<dbReference type="Pfam" id="PF04257">
    <property type="entry name" value="Exonuc_V_gamma"/>
    <property type="match status" value="1"/>
</dbReference>
<dbReference type="HAMAP" id="MF_01486">
    <property type="entry name" value="RecC"/>
    <property type="match status" value="1"/>
</dbReference>
<dbReference type="GO" id="GO:0008854">
    <property type="term" value="F:exodeoxyribonuclease V activity"/>
    <property type="evidence" value="ECO:0007669"/>
    <property type="project" value="UniProtKB-EC"/>
</dbReference>
<dbReference type="PIRSF" id="PIRSF000980">
    <property type="entry name" value="RecC"/>
    <property type="match status" value="1"/>
</dbReference>
<keyword evidence="6 10" id="KW-0269">Exonuclease</keyword>
<comment type="subunit">
    <text evidence="10">Heterotrimer of RecB, RecC and RecD. All subunits contribute to DNA-binding.</text>
</comment>
<dbReference type="InterPro" id="IPR011335">
    <property type="entry name" value="Restrct_endonuc-II-like"/>
</dbReference>
<evidence type="ECO:0000256" key="1">
    <source>
        <dbReference type="ARBA" id="ARBA00022722"/>
    </source>
</evidence>
<dbReference type="InterPro" id="IPR027417">
    <property type="entry name" value="P-loop_NTPase"/>
</dbReference>
<dbReference type="InterPro" id="IPR041500">
    <property type="entry name" value="RecC_C"/>
</dbReference>
<reference evidence="12 13" key="1">
    <citation type="submission" date="2019-04" db="EMBL/GenBank/DDBJ databases">
        <title>Rhodococcus oryzae sp. nov., a novel actinomycete isolated from rhizosphere soil of rice (Oryza sativa L.).</title>
        <authorList>
            <person name="Li C."/>
        </authorList>
    </citation>
    <scope>NUCLEOTIDE SEQUENCE [LARGE SCALE GENOMIC DNA]</scope>
    <source>
        <strain evidence="12 13">NEAU-CX67</strain>
    </source>
</reference>
<keyword evidence="9 10" id="KW-0234">DNA repair</keyword>
<evidence type="ECO:0000256" key="5">
    <source>
        <dbReference type="ARBA" id="ARBA00022806"/>
    </source>
</evidence>
<dbReference type="SUPFAM" id="SSF52540">
    <property type="entry name" value="P-loop containing nucleoside triphosphate hydrolases"/>
    <property type="match status" value="2"/>
</dbReference>
<evidence type="ECO:0000256" key="10">
    <source>
        <dbReference type="HAMAP-Rule" id="MF_01486"/>
    </source>
</evidence>
<evidence type="ECO:0000256" key="7">
    <source>
        <dbReference type="ARBA" id="ARBA00022840"/>
    </source>
</evidence>
<keyword evidence="1 10" id="KW-0540">Nuclease</keyword>
<dbReference type="Gene3D" id="1.10.10.160">
    <property type="match status" value="1"/>
</dbReference>
<dbReference type="PANTHER" id="PTHR30591">
    <property type="entry name" value="RECBCD ENZYME SUBUNIT RECC"/>
    <property type="match status" value="1"/>
</dbReference>